<reference evidence="1" key="2">
    <citation type="submission" date="2021-04" db="EMBL/GenBank/DDBJ databases">
        <authorList>
            <person name="Gilroy R."/>
        </authorList>
    </citation>
    <scope>NUCLEOTIDE SEQUENCE</scope>
    <source>
        <strain evidence="1">ChiHjej12B11-9795</strain>
    </source>
</reference>
<reference evidence="1" key="1">
    <citation type="journal article" date="2021" name="PeerJ">
        <title>Extensive microbial diversity within the chicken gut microbiome revealed by metagenomics and culture.</title>
        <authorList>
            <person name="Gilroy R."/>
            <person name="Ravi A."/>
            <person name="Getino M."/>
            <person name="Pursley I."/>
            <person name="Horton D.L."/>
            <person name="Alikhan N.F."/>
            <person name="Baker D."/>
            <person name="Gharbi K."/>
            <person name="Hall N."/>
            <person name="Watson M."/>
            <person name="Adriaenssens E.M."/>
            <person name="Foster-Nyarko E."/>
            <person name="Jarju S."/>
            <person name="Secka A."/>
            <person name="Antonio M."/>
            <person name="Oren A."/>
            <person name="Chaudhuri R.R."/>
            <person name="La Ragione R."/>
            <person name="Hildebrand F."/>
            <person name="Pallen M.J."/>
        </authorList>
    </citation>
    <scope>NUCLEOTIDE SEQUENCE</scope>
    <source>
        <strain evidence="1">ChiHjej12B11-9795</strain>
    </source>
</reference>
<protein>
    <submittedName>
        <fullName evidence="1">Uncharacterized protein</fullName>
    </submittedName>
</protein>
<dbReference type="AlphaFoldDB" id="A0A9D2HZ42"/>
<organism evidence="1 2">
    <name type="scientific">Candidatus Bacteroides avicola</name>
    <dbReference type="NCBI Taxonomy" id="2838468"/>
    <lineage>
        <taxon>Bacteria</taxon>
        <taxon>Pseudomonadati</taxon>
        <taxon>Bacteroidota</taxon>
        <taxon>Bacteroidia</taxon>
        <taxon>Bacteroidales</taxon>
        <taxon>Bacteroidaceae</taxon>
        <taxon>Bacteroides</taxon>
    </lineage>
</organism>
<proteinExistence type="predicted"/>
<accession>A0A9D2HZ42</accession>
<sequence>MCKIRIVHKSPDNAVLSDQLVNIGTTMDAVERPSYIELIEDEKKMVFHYTGSTEKYYSKSNLNLSIKYGESSGRIKEVQVEKHGIFDTDIFYLKSEFKGYSIRFLNNMENGLKLANDILQGKYQIFGDTDAMP</sequence>
<dbReference type="Proteomes" id="UP000823862">
    <property type="component" value="Unassembled WGS sequence"/>
</dbReference>
<name>A0A9D2HZ42_9BACE</name>
<gene>
    <name evidence="1" type="ORF">H9950_10060</name>
</gene>
<comment type="caution">
    <text evidence="1">The sequence shown here is derived from an EMBL/GenBank/DDBJ whole genome shotgun (WGS) entry which is preliminary data.</text>
</comment>
<evidence type="ECO:0000313" key="2">
    <source>
        <dbReference type="Proteomes" id="UP000823862"/>
    </source>
</evidence>
<dbReference type="EMBL" id="DWZI01000050">
    <property type="protein sequence ID" value="HJA86512.1"/>
    <property type="molecule type" value="Genomic_DNA"/>
</dbReference>
<evidence type="ECO:0000313" key="1">
    <source>
        <dbReference type="EMBL" id="HJA86512.1"/>
    </source>
</evidence>